<keyword evidence="2" id="KW-0125">Carotenoid biosynthesis</keyword>
<evidence type="ECO:0000256" key="3">
    <source>
        <dbReference type="ARBA" id="ARBA00023002"/>
    </source>
</evidence>
<dbReference type="NCBIfam" id="TIGR02734">
    <property type="entry name" value="crtI_fam"/>
    <property type="match status" value="1"/>
</dbReference>
<dbReference type="GO" id="GO:0016491">
    <property type="term" value="F:oxidoreductase activity"/>
    <property type="evidence" value="ECO:0007669"/>
    <property type="project" value="UniProtKB-KW"/>
</dbReference>
<protein>
    <submittedName>
        <fullName evidence="5">Phytoene dehydrogenase</fullName>
    </submittedName>
</protein>
<gene>
    <name evidence="5" type="ORF">AMR74_14235</name>
</gene>
<dbReference type="RefSeq" id="WP_053772713.1">
    <property type="nucleotide sequence ID" value="NZ_LIST01000006.1"/>
</dbReference>
<feature type="domain" description="Amine oxidase" evidence="4">
    <location>
        <begin position="23"/>
        <end position="495"/>
    </location>
</feature>
<evidence type="ECO:0000259" key="4">
    <source>
        <dbReference type="Pfam" id="PF01593"/>
    </source>
</evidence>
<dbReference type="STRING" id="1765655.AMR74_14235"/>
<organism evidence="5 6">
    <name type="scientific">Halorubrum tropicale</name>
    <dbReference type="NCBI Taxonomy" id="1765655"/>
    <lineage>
        <taxon>Archaea</taxon>
        <taxon>Methanobacteriati</taxon>
        <taxon>Methanobacteriota</taxon>
        <taxon>Stenosarchaea group</taxon>
        <taxon>Halobacteria</taxon>
        <taxon>Halobacteriales</taxon>
        <taxon>Haloferacaceae</taxon>
        <taxon>Halorubrum</taxon>
    </lineage>
</organism>
<dbReference type="PANTHER" id="PTHR43734">
    <property type="entry name" value="PHYTOENE DESATURASE"/>
    <property type="match status" value="1"/>
</dbReference>
<comment type="caution">
    <text evidence="5">The sequence shown here is derived from an EMBL/GenBank/DDBJ whole genome shotgun (WGS) entry which is preliminary data.</text>
</comment>
<evidence type="ECO:0000256" key="2">
    <source>
        <dbReference type="ARBA" id="ARBA00022746"/>
    </source>
</evidence>
<dbReference type="PANTHER" id="PTHR43734:SF1">
    <property type="entry name" value="PHYTOENE DESATURASE"/>
    <property type="match status" value="1"/>
</dbReference>
<dbReference type="EMBL" id="LIST01000006">
    <property type="protein sequence ID" value="KOX95656.1"/>
    <property type="molecule type" value="Genomic_DNA"/>
</dbReference>
<sequence>MDVVPDIDGVAGESVVVIGGGFGGLSTACYLADAGADVTLLEKNEQLGGRASRLEVDGFRFDMGPSWYLMPDVFERFFGHFGRSPDEFYELERLDPHYRVFWKDGDKVDVLPDREKNKEIFESYEPGAGEAFDEYLAESERTYEIGMEHFVYEDRPRLRDYVDTDVMRYSWGLSLLGKMQGHVEDYFDHPKLQQLMQYTLVFLGGSPTNTPALYNLMSHVDYNMGVYYPDGGIGAVVDGIVELADDLGVEFVTDAEVTGIEGRYGAFAVDTEGGERYLADRVVSDADYAHTEQELLPEHKRQYTEEYWESRTYAPSAFLLYLGVEGDVPDLEHHTLVLPTDWDEHFAQIFDDPEWPDDPAYYLCVPSKTDDTVAPEGHSNLFALVPIAPGLADTPEIRNRYRDLVIDDIAENTGTDLRGRVVVEETFSVDDFADRYNSYAGSALGLAHTLTQTSLLRPSHVSDAVDGLYFTGSTTTPGIGVPMCLISGGLTAEAMADDDV</sequence>
<dbReference type="Pfam" id="PF01593">
    <property type="entry name" value="Amino_oxidase"/>
    <property type="match status" value="1"/>
</dbReference>
<comment type="pathway">
    <text evidence="1">Carotenoid biosynthesis.</text>
</comment>
<dbReference type="PATRIC" id="fig|1705389.3.peg.2015"/>
<dbReference type="GO" id="GO:0016117">
    <property type="term" value="P:carotenoid biosynthetic process"/>
    <property type="evidence" value="ECO:0007669"/>
    <property type="project" value="UniProtKB-KW"/>
</dbReference>
<accession>A0A0N0UAB4</accession>
<dbReference type="InterPro" id="IPR036188">
    <property type="entry name" value="FAD/NAD-bd_sf"/>
</dbReference>
<keyword evidence="3" id="KW-0560">Oxidoreductase</keyword>
<evidence type="ECO:0000313" key="6">
    <source>
        <dbReference type="Proteomes" id="UP000037747"/>
    </source>
</evidence>
<proteinExistence type="predicted"/>
<keyword evidence="6" id="KW-1185">Reference proteome</keyword>
<dbReference type="InterPro" id="IPR002937">
    <property type="entry name" value="Amino_oxidase"/>
</dbReference>
<evidence type="ECO:0000256" key="1">
    <source>
        <dbReference type="ARBA" id="ARBA00004829"/>
    </source>
</evidence>
<dbReference type="AlphaFoldDB" id="A0A0N0UAB4"/>
<dbReference type="Proteomes" id="UP000037747">
    <property type="component" value="Unassembled WGS sequence"/>
</dbReference>
<name>A0A0N0UAB4_9EURY</name>
<evidence type="ECO:0000313" key="5">
    <source>
        <dbReference type="EMBL" id="KOX95656.1"/>
    </source>
</evidence>
<dbReference type="InterPro" id="IPR014105">
    <property type="entry name" value="Carotenoid/retinoid_OxRdtase"/>
</dbReference>
<dbReference type="Gene3D" id="3.50.50.60">
    <property type="entry name" value="FAD/NAD(P)-binding domain"/>
    <property type="match status" value="2"/>
</dbReference>
<reference evidence="5 6" key="1">
    <citation type="submission" date="2015-08" db="EMBL/GenBank/DDBJ databases">
        <title>Genomes of Isolates from Cabo Rojo, PR.</title>
        <authorList>
            <person name="Sanchez-Nieves R.L."/>
            <person name="Montalvo-Rodriguez R."/>
        </authorList>
    </citation>
    <scope>NUCLEOTIDE SEQUENCE [LARGE SCALE GENOMIC DNA]</scope>
    <source>
        <strain evidence="5 6">5</strain>
    </source>
</reference>
<dbReference type="SUPFAM" id="SSF51905">
    <property type="entry name" value="FAD/NAD(P)-binding domain"/>
    <property type="match status" value="1"/>
</dbReference>
<dbReference type="OrthoDB" id="40741at2157"/>